<organism evidence="2 3">
    <name type="scientific">Thalassoglobus polymorphus</name>
    <dbReference type="NCBI Taxonomy" id="2527994"/>
    <lineage>
        <taxon>Bacteria</taxon>
        <taxon>Pseudomonadati</taxon>
        <taxon>Planctomycetota</taxon>
        <taxon>Planctomycetia</taxon>
        <taxon>Planctomycetales</taxon>
        <taxon>Planctomycetaceae</taxon>
        <taxon>Thalassoglobus</taxon>
    </lineage>
</organism>
<feature type="domain" description="Metallo-beta-lactamase" evidence="1">
    <location>
        <begin position="73"/>
        <end position="242"/>
    </location>
</feature>
<dbReference type="PANTHER" id="PTHR36839:SF1">
    <property type="entry name" value="METALLO-BETA-LACTAMASE FAMILY PROTEIN (AFU_ORTHOLOGUE AFUA_5G12770)"/>
    <property type="match status" value="1"/>
</dbReference>
<dbReference type="Gene3D" id="3.60.15.10">
    <property type="entry name" value="Ribonuclease Z/Hydroxyacylglutathione hydrolase-like"/>
    <property type="match status" value="1"/>
</dbReference>
<dbReference type="SUPFAM" id="SSF56281">
    <property type="entry name" value="Metallo-hydrolase/oxidoreductase"/>
    <property type="match status" value="1"/>
</dbReference>
<protein>
    <submittedName>
        <fullName evidence="2">Metallo-beta-lactamase superfamily protein</fullName>
    </submittedName>
</protein>
<dbReference type="Proteomes" id="UP000315724">
    <property type="component" value="Chromosome"/>
</dbReference>
<sequence length="272" mass="30890">MTNFICNACGTSFPESESPPDECPVCQDERQYVPPSGQSWTTRESLSRNHANLWRSHEHNLLEIRTSPSFAIGQRAFLIQTPEGNILWDCIALLDEATRKIITSLGGLTAIAISHPHYYTTMQDWAAAFDVPVYLHARDREWVMRPDSRLKFWEDDQLELGKGLTLLRLGGHFPGGTVLHWDAGADGRGLLLSGDIVQVAVDPNQVSFMWSYPNMLPLSATTVKRIAKRLEPWEFDRIYGAFHGKTIPKDAKNIVMRSARRYVELLEYEQDC</sequence>
<dbReference type="InterPro" id="IPR036866">
    <property type="entry name" value="RibonucZ/Hydroxyglut_hydro"/>
</dbReference>
<dbReference type="EMBL" id="CP036267">
    <property type="protein sequence ID" value="QDT35443.1"/>
    <property type="molecule type" value="Genomic_DNA"/>
</dbReference>
<reference evidence="2 3" key="1">
    <citation type="submission" date="2019-02" db="EMBL/GenBank/DDBJ databases">
        <title>Deep-cultivation of Planctomycetes and their phenomic and genomic characterization uncovers novel biology.</title>
        <authorList>
            <person name="Wiegand S."/>
            <person name="Jogler M."/>
            <person name="Boedeker C."/>
            <person name="Pinto D."/>
            <person name="Vollmers J."/>
            <person name="Rivas-Marin E."/>
            <person name="Kohn T."/>
            <person name="Peeters S.H."/>
            <person name="Heuer A."/>
            <person name="Rast P."/>
            <person name="Oberbeckmann S."/>
            <person name="Bunk B."/>
            <person name="Jeske O."/>
            <person name="Meyerdierks A."/>
            <person name="Storesund J.E."/>
            <person name="Kallscheuer N."/>
            <person name="Luecker S."/>
            <person name="Lage O.M."/>
            <person name="Pohl T."/>
            <person name="Merkel B.J."/>
            <person name="Hornburger P."/>
            <person name="Mueller R.-W."/>
            <person name="Bruemmer F."/>
            <person name="Labrenz M."/>
            <person name="Spormann A.M."/>
            <person name="Op den Camp H."/>
            <person name="Overmann J."/>
            <person name="Amann R."/>
            <person name="Jetten M.S.M."/>
            <person name="Mascher T."/>
            <person name="Medema M.H."/>
            <person name="Devos D.P."/>
            <person name="Kaster A.-K."/>
            <person name="Ovreas L."/>
            <person name="Rohde M."/>
            <person name="Galperin M.Y."/>
            <person name="Jogler C."/>
        </authorList>
    </citation>
    <scope>NUCLEOTIDE SEQUENCE [LARGE SCALE GENOMIC DNA]</scope>
    <source>
        <strain evidence="2 3">Mal48</strain>
    </source>
</reference>
<dbReference type="AlphaFoldDB" id="A0A517QUZ3"/>
<keyword evidence="3" id="KW-1185">Reference proteome</keyword>
<dbReference type="OrthoDB" id="2373347at2"/>
<evidence type="ECO:0000313" key="2">
    <source>
        <dbReference type="EMBL" id="QDT35443.1"/>
    </source>
</evidence>
<dbReference type="SMART" id="SM00849">
    <property type="entry name" value="Lactamase_B"/>
    <property type="match status" value="1"/>
</dbReference>
<name>A0A517QUZ3_9PLAN</name>
<dbReference type="KEGG" id="tpol:Mal48_47200"/>
<gene>
    <name evidence="2" type="ORF">Mal48_47200</name>
</gene>
<dbReference type="InterPro" id="IPR001279">
    <property type="entry name" value="Metallo-B-lactamas"/>
</dbReference>
<proteinExistence type="predicted"/>
<evidence type="ECO:0000259" key="1">
    <source>
        <dbReference type="SMART" id="SM00849"/>
    </source>
</evidence>
<dbReference type="PANTHER" id="PTHR36839">
    <property type="entry name" value="METALLO-BETA-LACTAMASE FAMILY PROTEIN (AFU_ORTHOLOGUE AFUA_5G12770)"/>
    <property type="match status" value="1"/>
</dbReference>
<evidence type="ECO:0000313" key="3">
    <source>
        <dbReference type="Proteomes" id="UP000315724"/>
    </source>
</evidence>
<accession>A0A517QUZ3</accession>
<dbReference type="RefSeq" id="WP_145205013.1">
    <property type="nucleotide sequence ID" value="NZ_CP036267.1"/>
</dbReference>